<dbReference type="Pfam" id="PF02769">
    <property type="entry name" value="AIRS_C"/>
    <property type="match status" value="1"/>
</dbReference>
<comment type="caution">
    <text evidence="2">The sequence shown here is derived from an EMBL/GenBank/DDBJ whole genome shotgun (WGS) entry which is preliminary data.</text>
</comment>
<sequence length="155" mass="16195">RLLLIGEADSSLAGSFPLVEMMEDHSGQLPKTDLDLAKRLIELTTKLAQGADALAISAIHNVGEGGVALAAIEISIASGVGISVTDQRVCGLESAFCESPTQLLVATDNESIVLEMCNEASVGARVIGVLEGEAVDFDGLFHIEVSQLKSWMSGQ</sequence>
<accession>T1A752</accession>
<dbReference type="Gene3D" id="3.90.650.10">
    <property type="entry name" value="PurM-like C-terminal domain"/>
    <property type="match status" value="1"/>
</dbReference>
<dbReference type="PANTHER" id="PTHR43555:SF1">
    <property type="entry name" value="PHOSPHORIBOSYLFORMYLGLYCINAMIDINE SYNTHASE SUBUNIT PURL"/>
    <property type="match status" value="1"/>
</dbReference>
<organism evidence="2">
    <name type="scientific">mine drainage metagenome</name>
    <dbReference type="NCBI Taxonomy" id="410659"/>
    <lineage>
        <taxon>unclassified sequences</taxon>
        <taxon>metagenomes</taxon>
        <taxon>ecological metagenomes</taxon>
    </lineage>
</organism>
<dbReference type="GO" id="GO:0006189">
    <property type="term" value="P:'de novo' IMP biosynthetic process"/>
    <property type="evidence" value="ECO:0007669"/>
    <property type="project" value="InterPro"/>
</dbReference>
<protein>
    <submittedName>
        <fullName evidence="2">Phosphoribosylformylglycinamidine synthase II</fullName>
    </submittedName>
</protein>
<feature type="domain" description="PurM-like C-terminal" evidence="1">
    <location>
        <begin position="2"/>
        <end position="133"/>
    </location>
</feature>
<feature type="non-terminal residue" evidence="2">
    <location>
        <position position="1"/>
    </location>
</feature>
<dbReference type="InterPro" id="IPR036676">
    <property type="entry name" value="PurM-like_C_sf"/>
</dbReference>
<name>T1A752_9ZZZZ</name>
<reference evidence="2" key="2">
    <citation type="journal article" date="2014" name="ISME J.">
        <title>Microbial stratification in low pH oxic and suboxic macroscopic growths along an acid mine drainage.</title>
        <authorList>
            <person name="Mendez-Garcia C."/>
            <person name="Mesa V."/>
            <person name="Sprenger R.R."/>
            <person name="Richter M."/>
            <person name="Diez M.S."/>
            <person name="Solano J."/>
            <person name="Bargiela R."/>
            <person name="Golyshina O.V."/>
            <person name="Manteca A."/>
            <person name="Ramos J.L."/>
            <person name="Gallego J.R."/>
            <person name="Llorente I."/>
            <person name="Martins Dos Santos V.A."/>
            <person name="Jensen O.N."/>
            <person name="Pelaez A.I."/>
            <person name="Sanchez J."/>
            <person name="Ferrer M."/>
        </authorList>
    </citation>
    <scope>NUCLEOTIDE SEQUENCE</scope>
</reference>
<evidence type="ECO:0000259" key="1">
    <source>
        <dbReference type="Pfam" id="PF02769"/>
    </source>
</evidence>
<dbReference type="GO" id="GO:0004642">
    <property type="term" value="F:phosphoribosylformylglycinamidine synthase activity"/>
    <property type="evidence" value="ECO:0007669"/>
    <property type="project" value="InterPro"/>
</dbReference>
<proteinExistence type="predicted"/>
<evidence type="ECO:0000313" key="2">
    <source>
        <dbReference type="EMBL" id="EQD36719.1"/>
    </source>
</evidence>
<dbReference type="InterPro" id="IPR010074">
    <property type="entry name" value="PRibForGlyAmidine_synth_PurL"/>
</dbReference>
<dbReference type="EMBL" id="AUZX01013106">
    <property type="protein sequence ID" value="EQD36719.1"/>
    <property type="molecule type" value="Genomic_DNA"/>
</dbReference>
<dbReference type="InterPro" id="IPR010918">
    <property type="entry name" value="PurM-like_C_dom"/>
</dbReference>
<gene>
    <name evidence="2" type="ORF">B1A_17801</name>
</gene>
<dbReference type="AlphaFoldDB" id="T1A752"/>
<reference evidence="2" key="1">
    <citation type="submission" date="2013-08" db="EMBL/GenBank/DDBJ databases">
        <authorList>
            <person name="Mendez C."/>
            <person name="Richter M."/>
            <person name="Ferrer M."/>
            <person name="Sanchez J."/>
        </authorList>
    </citation>
    <scope>NUCLEOTIDE SEQUENCE</scope>
</reference>
<dbReference type="SUPFAM" id="SSF56042">
    <property type="entry name" value="PurM C-terminal domain-like"/>
    <property type="match status" value="1"/>
</dbReference>
<dbReference type="PANTHER" id="PTHR43555">
    <property type="entry name" value="PHOSPHORIBOSYLFORMYLGLYCINAMIDINE SYNTHASE SUBUNIT PURL"/>
    <property type="match status" value="1"/>
</dbReference>